<evidence type="ECO:0000313" key="2">
    <source>
        <dbReference type="Proteomes" id="UP000164199"/>
    </source>
</evidence>
<evidence type="ECO:0000313" key="1">
    <source>
        <dbReference type="EMBL" id="AJR28522.1"/>
    </source>
</evidence>
<protein>
    <submittedName>
        <fullName evidence="1">Uncharacterized protein</fullName>
    </submittedName>
</protein>
<keyword evidence="2" id="KW-1185">Reference proteome</keyword>
<dbReference type="RefSeq" id="YP_009361966.1">
    <property type="nucleotide sequence ID" value="NC_034448.1"/>
</dbReference>
<dbReference type="OrthoDB" id="16147at10239"/>
<accession>A0A0D3R1Y1</accession>
<dbReference type="Proteomes" id="UP000164199">
    <property type="component" value="Segment"/>
</dbReference>
<name>A0A0D3R1Y1_9RHAB</name>
<dbReference type="EMBL" id="KM205014">
    <property type="protein sequence ID" value="AJR28522.1"/>
    <property type="molecule type" value="Viral_cRNA"/>
</dbReference>
<dbReference type="KEGG" id="vg:32707880"/>
<sequence>MILQIQLSIHVDVPAGKYDARYARRLAFYLVNRVAQENNIPRDIAGIAVSFLMSQVSLIHTSTDFDYLCGSIDVNLDIPSNARAQVPCLRELITINSPVFIGDETIHPTLWGSISYPALGTGVRPWEAWYTDRRCFIPSNLRLEIEDLAYDFKFEYILD</sequence>
<organism evidence="1 2">
    <name type="scientific">Mosqueiro virus</name>
    <dbReference type="NCBI Taxonomy" id="200403"/>
    <lineage>
        <taxon>Viruses</taxon>
        <taxon>Riboviria</taxon>
        <taxon>Orthornavirae</taxon>
        <taxon>Negarnaviricota</taxon>
        <taxon>Haploviricotina</taxon>
        <taxon>Monjiviricetes</taxon>
        <taxon>Mononegavirales</taxon>
        <taxon>Rhabdoviridae</taxon>
        <taxon>Alpharhabdovirinae</taxon>
        <taxon>Hapavirus</taxon>
        <taxon>Hapavirus mosqueiro</taxon>
    </lineage>
</organism>
<reference evidence="1 2" key="1">
    <citation type="journal article" date="2015" name="PLoS Pathog.">
        <title>Evolution of genome size and complexity in the rhabdoviridae.</title>
        <authorList>
            <person name="Walker P.J."/>
            <person name="Firth C."/>
            <person name="Widen S.G."/>
            <person name="Blasdell K.R."/>
            <person name="Guzman H."/>
            <person name="Wood T.G."/>
            <person name="Paradkar P.N."/>
            <person name="Holmes E.C."/>
            <person name="Tesh R.B."/>
            <person name="Vasilakis N."/>
        </authorList>
    </citation>
    <scope>NUCLEOTIDE SEQUENCE [LARGE SCALE GENOMIC DNA]</scope>
    <source>
        <strain evidence="1">BeAr185559</strain>
    </source>
</reference>
<dbReference type="GeneID" id="32707880"/>
<proteinExistence type="predicted"/>